<proteinExistence type="predicted"/>
<dbReference type="EMBL" id="KL142425">
    <property type="protein sequence ID" value="KDR66271.1"/>
    <property type="molecule type" value="Genomic_DNA"/>
</dbReference>
<accession>A0A067S633</accession>
<protein>
    <submittedName>
        <fullName evidence="1">Uncharacterized protein</fullName>
    </submittedName>
</protein>
<dbReference type="AlphaFoldDB" id="A0A067S633"/>
<dbReference type="OrthoDB" id="3259294at2759"/>
<organism evidence="1 2">
    <name type="scientific">Galerina marginata (strain CBS 339.88)</name>
    <dbReference type="NCBI Taxonomy" id="685588"/>
    <lineage>
        <taxon>Eukaryota</taxon>
        <taxon>Fungi</taxon>
        <taxon>Dikarya</taxon>
        <taxon>Basidiomycota</taxon>
        <taxon>Agaricomycotina</taxon>
        <taxon>Agaricomycetes</taxon>
        <taxon>Agaricomycetidae</taxon>
        <taxon>Agaricales</taxon>
        <taxon>Agaricineae</taxon>
        <taxon>Strophariaceae</taxon>
        <taxon>Galerina</taxon>
    </lineage>
</organism>
<dbReference type="Proteomes" id="UP000027222">
    <property type="component" value="Unassembled WGS sequence"/>
</dbReference>
<name>A0A067S633_GALM3</name>
<feature type="non-terminal residue" evidence="1">
    <location>
        <position position="248"/>
    </location>
</feature>
<gene>
    <name evidence="1" type="ORF">GALMADRAFT_17237</name>
</gene>
<sequence>MTKVVNLLSAKAEMGAPMICMYLLGNPDHYTNYTFVPFYWQSFKGKILGLSPVYDYIYRSAALENLCLYDWIQHYERKKVKKAKVVNTANEINDNVIENEAADQSNISLDSYLEDDGENEEPKSTSKNVFRFTQKHPLHDSHASHYISKSEKRIPNFIGATLPRCDQGDRNYYCSTMLTLFKPWRKGYDLKSNDTETWDECFNNYKFSNQQEKLMQNFNIKYECLDARDDYRAQLKKGLDKGLIGSWD</sequence>
<dbReference type="STRING" id="685588.A0A067S633"/>
<reference evidence="2" key="1">
    <citation type="journal article" date="2014" name="Proc. Natl. Acad. Sci. U.S.A.">
        <title>Extensive sampling of basidiomycete genomes demonstrates inadequacy of the white-rot/brown-rot paradigm for wood decay fungi.</title>
        <authorList>
            <person name="Riley R."/>
            <person name="Salamov A.A."/>
            <person name="Brown D.W."/>
            <person name="Nagy L.G."/>
            <person name="Floudas D."/>
            <person name="Held B.W."/>
            <person name="Levasseur A."/>
            <person name="Lombard V."/>
            <person name="Morin E."/>
            <person name="Otillar R."/>
            <person name="Lindquist E.A."/>
            <person name="Sun H."/>
            <person name="LaButti K.M."/>
            <person name="Schmutz J."/>
            <person name="Jabbour D."/>
            <person name="Luo H."/>
            <person name="Baker S.E."/>
            <person name="Pisabarro A.G."/>
            <person name="Walton J.D."/>
            <person name="Blanchette R.A."/>
            <person name="Henrissat B."/>
            <person name="Martin F."/>
            <person name="Cullen D."/>
            <person name="Hibbett D.S."/>
            <person name="Grigoriev I.V."/>
        </authorList>
    </citation>
    <scope>NUCLEOTIDE SEQUENCE [LARGE SCALE GENOMIC DNA]</scope>
    <source>
        <strain evidence="2">CBS 339.88</strain>
    </source>
</reference>
<evidence type="ECO:0000313" key="1">
    <source>
        <dbReference type="EMBL" id="KDR66271.1"/>
    </source>
</evidence>
<dbReference type="HOGENOM" id="CLU_026214_1_0_1"/>
<evidence type="ECO:0000313" key="2">
    <source>
        <dbReference type="Proteomes" id="UP000027222"/>
    </source>
</evidence>
<keyword evidence="2" id="KW-1185">Reference proteome</keyword>